<evidence type="ECO:0000313" key="3">
    <source>
        <dbReference type="Proteomes" id="UP000197468"/>
    </source>
</evidence>
<keyword evidence="3" id="KW-1185">Reference proteome</keyword>
<dbReference type="AlphaFoldDB" id="A0A246JGY0"/>
<name>A0A246JGY0_9BURK</name>
<organism evidence="2 3">
    <name type="scientific">Roseateles aquatilis</name>
    <dbReference type="NCBI Taxonomy" id="431061"/>
    <lineage>
        <taxon>Bacteria</taxon>
        <taxon>Pseudomonadati</taxon>
        <taxon>Pseudomonadota</taxon>
        <taxon>Betaproteobacteria</taxon>
        <taxon>Burkholderiales</taxon>
        <taxon>Sphaerotilaceae</taxon>
        <taxon>Roseateles</taxon>
    </lineage>
</organism>
<protein>
    <submittedName>
        <fullName evidence="2">Uncharacterized protein</fullName>
    </submittedName>
</protein>
<comment type="caution">
    <text evidence="2">The sequence shown here is derived from an EMBL/GenBank/DDBJ whole genome shotgun (WGS) entry which is preliminary data.</text>
</comment>
<proteinExistence type="predicted"/>
<gene>
    <name evidence="2" type="ORF">CDN99_05690</name>
</gene>
<dbReference type="Proteomes" id="UP000197468">
    <property type="component" value="Unassembled WGS sequence"/>
</dbReference>
<dbReference type="EMBL" id="NIOF01000002">
    <property type="protein sequence ID" value="OWQ91864.1"/>
    <property type="molecule type" value="Genomic_DNA"/>
</dbReference>
<feature type="signal peptide" evidence="1">
    <location>
        <begin position="1"/>
        <end position="27"/>
    </location>
</feature>
<evidence type="ECO:0000313" key="2">
    <source>
        <dbReference type="EMBL" id="OWQ91864.1"/>
    </source>
</evidence>
<feature type="chain" id="PRO_5012331707" evidence="1">
    <location>
        <begin position="28"/>
        <end position="123"/>
    </location>
</feature>
<evidence type="ECO:0000256" key="1">
    <source>
        <dbReference type="SAM" id="SignalP"/>
    </source>
</evidence>
<reference evidence="2 3" key="1">
    <citation type="journal article" date="2008" name="Int. J. Syst. Evol. Microbiol.">
        <title>Description of Roseateles aquatilis sp. nov. and Roseateles terrae sp. nov., in the class Betaproteobacteria, and emended description of the genus Roseateles.</title>
        <authorList>
            <person name="Gomila M."/>
            <person name="Bowien B."/>
            <person name="Falsen E."/>
            <person name="Moore E.R."/>
            <person name="Lalucat J."/>
        </authorList>
    </citation>
    <scope>NUCLEOTIDE SEQUENCE [LARGE SCALE GENOMIC DNA]</scope>
    <source>
        <strain evidence="2 3">CCUG 48205</strain>
    </source>
</reference>
<accession>A0A246JGY0</accession>
<keyword evidence="1" id="KW-0732">Signal</keyword>
<sequence>MRSFHPVQLFEVVVLATGLLLASAAGAQVIPVHDRDLPVYDPCRDGRNSYGRAMDCGELLRRMDREEERRRFEARYRPAYDPCKDGRYSTGRPMTCGELRERIDRRAWRERREWRRGEPFGDE</sequence>